<keyword evidence="5" id="KW-0560">Oxidoreductase</keyword>
<dbReference type="GO" id="GO:0020037">
    <property type="term" value="F:heme binding"/>
    <property type="evidence" value="ECO:0007669"/>
    <property type="project" value="InterPro"/>
</dbReference>
<dbReference type="GO" id="GO:0016705">
    <property type="term" value="F:oxidoreductase activity, acting on paired donors, with incorporation or reduction of molecular oxygen"/>
    <property type="evidence" value="ECO:0007669"/>
    <property type="project" value="InterPro"/>
</dbReference>
<comment type="cofactor">
    <cofactor evidence="1 8">
        <name>heme</name>
        <dbReference type="ChEBI" id="CHEBI:30413"/>
    </cofactor>
</comment>
<dbReference type="InterPro" id="IPR036396">
    <property type="entry name" value="Cyt_P450_sf"/>
</dbReference>
<dbReference type="OrthoDB" id="2789670at2759"/>
<dbReference type="RefSeq" id="XP_022148952.1">
    <property type="nucleotide sequence ID" value="XM_022293260.1"/>
</dbReference>
<dbReference type="PRINTS" id="PR00463">
    <property type="entry name" value="EP450I"/>
</dbReference>
<dbReference type="PANTHER" id="PTHR47944:SF19">
    <property type="entry name" value="CYTOCHROME P450 77A4"/>
    <property type="match status" value="1"/>
</dbReference>
<keyword evidence="9" id="KW-1185">Reference proteome</keyword>
<evidence type="ECO:0000256" key="2">
    <source>
        <dbReference type="ARBA" id="ARBA00010617"/>
    </source>
</evidence>
<keyword evidence="3 8" id="KW-0349">Heme</keyword>
<protein>
    <submittedName>
        <fullName evidence="10">Isoleucine N-monooxygenase 2-like</fullName>
    </submittedName>
</protein>
<feature type="binding site" description="axial binding residue" evidence="8">
    <location>
        <position position="480"/>
    </location>
    <ligand>
        <name>heme</name>
        <dbReference type="ChEBI" id="CHEBI:30413"/>
    </ligand>
    <ligandPart>
        <name>Fe</name>
        <dbReference type="ChEBI" id="CHEBI:18248"/>
    </ligandPart>
</feature>
<evidence type="ECO:0000256" key="4">
    <source>
        <dbReference type="ARBA" id="ARBA00022723"/>
    </source>
</evidence>
<dbReference type="InterPro" id="IPR001128">
    <property type="entry name" value="Cyt_P450"/>
</dbReference>
<comment type="similarity">
    <text evidence="2">Belongs to the cytochrome P450 family.</text>
</comment>
<keyword evidence="6 8" id="KW-0408">Iron</keyword>
<dbReference type="Gene3D" id="1.10.630.10">
    <property type="entry name" value="Cytochrome P450"/>
    <property type="match status" value="1"/>
</dbReference>
<evidence type="ECO:0000256" key="5">
    <source>
        <dbReference type="ARBA" id="ARBA00023002"/>
    </source>
</evidence>
<evidence type="ECO:0000256" key="6">
    <source>
        <dbReference type="ARBA" id="ARBA00023004"/>
    </source>
</evidence>
<dbReference type="InterPro" id="IPR002401">
    <property type="entry name" value="Cyt_P450_E_grp-I"/>
</dbReference>
<gene>
    <name evidence="10" type="primary">LOC111017495</name>
</gene>
<dbReference type="Pfam" id="PF00067">
    <property type="entry name" value="p450"/>
    <property type="match status" value="1"/>
</dbReference>
<name>A0A6J1D6G3_MOMCH</name>
<dbReference type="GeneID" id="111017495"/>
<organism evidence="9 10">
    <name type="scientific">Momordica charantia</name>
    <name type="common">Bitter gourd</name>
    <name type="synonym">Balsam pear</name>
    <dbReference type="NCBI Taxonomy" id="3673"/>
    <lineage>
        <taxon>Eukaryota</taxon>
        <taxon>Viridiplantae</taxon>
        <taxon>Streptophyta</taxon>
        <taxon>Embryophyta</taxon>
        <taxon>Tracheophyta</taxon>
        <taxon>Spermatophyta</taxon>
        <taxon>Magnoliopsida</taxon>
        <taxon>eudicotyledons</taxon>
        <taxon>Gunneridae</taxon>
        <taxon>Pentapetalae</taxon>
        <taxon>rosids</taxon>
        <taxon>fabids</taxon>
        <taxon>Cucurbitales</taxon>
        <taxon>Cucurbitaceae</taxon>
        <taxon>Momordiceae</taxon>
        <taxon>Momordica</taxon>
    </lineage>
</organism>
<sequence length="542" mass="61288">MEAFLIIWQLSYQNSPTGAINKTFTVFLFMAFISAIFSQCYRKRKHSVLQLPPGPKPWPLVGCLPSMLATKSPKYKWIHAVMKQFDTEIACIRLGNTYVIPVTSPELAVEFLKKHDSVFASRSTVSNTVNVLTRGLLTTAFSPLGHQWKKMRRILASEIFCPSTLHQMLGHRTNEADTLLRYIFSLTTTNTNNEGGAVVNVGSVTQHYCGNIIRRMLFNRRYYGKGREDGGPSFEEEEHNQALLTILRHVNAFSISDFMPCLKPFDLDGHEKIMKRALKALWKYDEPIINERVQQWKDGKREGAEDILDILISIKDGNGKSLLTIEEIKAQITELQIATIDNPSNAVEWTMAELLNQPKILQKAIEELDRVVGRGRLVQESDIPKLKYLTASVRESFRLHPFSPFNIPHVSNADIIVAGYFIPKGSEVILSRSGLGRNPRIWEDPMRFDPERHLKDGTVALGLSEPSLRFISFTRGRRGCVGSSLGTNITMTLLGRLLQGFSWSLPFGTTKIEFSEADELSLPKPLHLHAKPRLPHIMYPTS</sequence>
<dbReference type="PANTHER" id="PTHR47944">
    <property type="entry name" value="CYTOCHROME P450 98A9"/>
    <property type="match status" value="1"/>
</dbReference>
<evidence type="ECO:0000256" key="7">
    <source>
        <dbReference type="ARBA" id="ARBA00023033"/>
    </source>
</evidence>
<reference evidence="10" key="1">
    <citation type="submission" date="2025-08" db="UniProtKB">
        <authorList>
            <consortium name="RefSeq"/>
        </authorList>
    </citation>
    <scope>IDENTIFICATION</scope>
    <source>
        <strain evidence="10">OHB3-1</strain>
    </source>
</reference>
<dbReference type="GO" id="GO:0004497">
    <property type="term" value="F:monooxygenase activity"/>
    <property type="evidence" value="ECO:0007669"/>
    <property type="project" value="UniProtKB-KW"/>
</dbReference>
<evidence type="ECO:0000256" key="3">
    <source>
        <dbReference type="ARBA" id="ARBA00022617"/>
    </source>
</evidence>
<evidence type="ECO:0000313" key="10">
    <source>
        <dbReference type="RefSeq" id="XP_022148952.1"/>
    </source>
</evidence>
<dbReference type="SUPFAM" id="SSF48264">
    <property type="entry name" value="Cytochrome P450"/>
    <property type="match status" value="1"/>
</dbReference>
<evidence type="ECO:0000313" key="9">
    <source>
        <dbReference type="Proteomes" id="UP000504603"/>
    </source>
</evidence>
<keyword evidence="7" id="KW-0503">Monooxygenase</keyword>
<dbReference type="GO" id="GO:0005506">
    <property type="term" value="F:iron ion binding"/>
    <property type="evidence" value="ECO:0007669"/>
    <property type="project" value="InterPro"/>
</dbReference>
<keyword evidence="4 8" id="KW-0479">Metal-binding</keyword>
<dbReference type="Proteomes" id="UP000504603">
    <property type="component" value="Unplaced"/>
</dbReference>
<dbReference type="KEGG" id="mcha:111017495"/>
<accession>A0A6J1D6G3</accession>
<evidence type="ECO:0000256" key="1">
    <source>
        <dbReference type="ARBA" id="ARBA00001971"/>
    </source>
</evidence>
<dbReference type="AlphaFoldDB" id="A0A6J1D6G3"/>
<proteinExistence type="inferred from homology"/>
<evidence type="ECO:0000256" key="8">
    <source>
        <dbReference type="PIRSR" id="PIRSR602401-1"/>
    </source>
</evidence>